<evidence type="ECO:0000313" key="2">
    <source>
        <dbReference type="EMBL" id="CAL4807984.1"/>
    </source>
</evidence>
<gene>
    <name evidence="1" type="ORF">C1SCF055_LOCUS45068</name>
</gene>
<dbReference type="OrthoDB" id="427922at2759"/>
<reference evidence="1" key="1">
    <citation type="submission" date="2022-10" db="EMBL/GenBank/DDBJ databases">
        <authorList>
            <person name="Chen Y."/>
            <person name="Dougan E. K."/>
            <person name="Chan C."/>
            <person name="Rhodes N."/>
            <person name="Thang M."/>
        </authorList>
    </citation>
    <scope>NUCLEOTIDE SEQUENCE</scope>
</reference>
<dbReference type="AlphaFoldDB" id="A0A9P1GTT2"/>
<proteinExistence type="predicted"/>
<reference evidence="2 3" key="2">
    <citation type="submission" date="2024-05" db="EMBL/GenBank/DDBJ databases">
        <authorList>
            <person name="Chen Y."/>
            <person name="Shah S."/>
            <person name="Dougan E. K."/>
            <person name="Thang M."/>
            <person name="Chan C."/>
        </authorList>
    </citation>
    <scope>NUCLEOTIDE SEQUENCE [LARGE SCALE GENOMIC DNA]</scope>
</reference>
<sequence length="179" mass="19625">MIQALAAFSGGLWVQNKLSDLQLPQLSRRINEAESFKLSVQVVAASIPGLTDSGLLTRERPRVAALLNGVRKETEFGDCDPDENDLLALPGTDNLPPCDWHFNETLTFAVTVADVLAGQSVQLWIHTYSDVRFGPFQVNLTRLGKDWRGISACAPWNYRSRFFLTASPGGDHGEIGEGP</sequence>
<evidence type="ECO:0000313" key="3">
    <source>
        <dbReference type="Proteomes" id="UP001152797"/>
    </source>
</evidence>
<dbReference type="EMBL" id="CAMXCT020006825">
    <property type="protein sequence ID" value="CAL1174047.1"/>
    <property type="molecule type" value="Genomic_DNA"/>
</dbReference>
<evidence type="ECO:0000313" key="1">
    <source>
        <dbReference type="EMBL" id="CAI4020672.1"/>
    </source>
</evidence>
<dbReference type="EMBL" id="CAMXCT010006825">
    <property type="protein sequence ID" value="CAI4020672.1"/>
    <property type="molecule type" value="Genomic_DNA"/>
</dbReference>
<name>A0A9P1GTT2_9DINO</name>
<accession>A0A9P1GTT2</accession>
<dbReference type="EMBL" id="CAMXCT030006825">
    <property type="protein sequence ID" value="CAL4807984.1"/>
    <property type="molecule type" value="Genomic_DNA"/>
</dbReference>
<comment type="caution">
    <text evidence="1">The sequence shown here is derived from an EMBL/GenBank/DDBJ whole genome shotgun (WGS) entry which is preliminary data.</text>
</comment>
<keyword evidence="3" id="KW-1185">Reference proteome</keyword>
<protein>
    <submittedName>
        <fullName evidence="2">C2 domain-containing protein</fullName>
    </submittedName>
</protein>
<dbReference type="Proteomes" id="UP001152797">
    <property type="component" value="Unassembled WGS sequence"/>
</dbReference>
<organism evidence="1">
    <name type="scientific">Cladocopium goreaui</name>
    <dbReference type="NCBI Taxonomy" id="2562237"/>
    <lineage>
        <taxon>Eukaryota</taxon>
        <taxon>Sar</taxon>
        <taxon>Alveolata</taxon>
        <taxon>Dinophyceae</taxon>
        <taxon>Suessiales</taxon>
        <taxon>Symbiodiniaceae</taxon>
        <taxon>Cladocopium</taxon>
    </lineage>
</organism>